<feature type="domain" description="Cyclic nucleotide-binding" evidence="1">
    <location>
        <begin position="24"/>
        <end position="120"/>
    </location>
</feature>
<sequence length="199" mass="23075">MDAEKPFARLLADIPEALAQDKAFVDELESNARVITLKKGDLLLHTGEVCQNAYFINKGLFVNIFITDKGKECVTGFSSDDLYPFLSEISYITQTPSSFEIKALEDSELLCFSRVSIESLSLRYPLFASYYQHAMLVIISKLYMMFAILQSYTAEEFIKYLYEHYKWIIHRVPDKYIALYMGISTSWYCKLKRRIFNLG</sequence>
<dbReference type="SUPFAM" id="SSF51206">
    <property type="entry name" value="cAMP-binding domain-like"/>
    <property type="match status" value="1"/>
</dbReference>
<gene>
    <name evidence="2" type="ORF">NEE14_015260</name>
</gene>
<dbReference type="Proteomes" id="UP001320603">
    <property type="component" value="Chromosome"/>
</dbReference>
<dbReference type="InterPro" id="IPR018490">
    <property type="entry name" value="cNMP-bd_dom_sf"/>
</dbReference>
<reference evidence="2 3" key="1">
    <citation type="submission" date="2024-02" db="EMBL/GenBank/DDBJ databases">
        <title>Whole genome sequencing of Parabacteroides sp. AD58.</title>
        <authorList>
            <person name="Chaplin A.V."/>
            <person name="Pikina A.P."/>
            <person name="Sokolova S.R."/>
            <person name="Korostin D.O."/>
            <person name="Efimov B.A."/>
        </authorList>
    </citation>
    <scope>NUCLEOTIDE SEQUENCE [LARGE SCALE GENOMIC DNA]</scope>
    <source>
        <strain evidence="2 3">AD58</strain>
    </source>
</reference>
<dbReference type="InterPro" id="IPR014710">
    <property type="entry name" value="RmlC-like_jellyroll"/>
</dbReference>
<dbReference type="EMBL" id="CP146284">
    <property type="protein sequence ID" value="WWV66308.1"/>
    <property type="molecule type" value="Genomic_DNA"/>
</dbReference>
<proteinExistence type="predicted"/>
<dbReference type="InterPro" id="IPR000595">
    <property type="entry name" value="cNMP-bd_dom"/>
</dbReference>
<dbReference type="RefSeq" id="WP_251968037.1">
    <property type="nucleotide sequence ID" value="NZ_CP146284.1"/>
</dbReference>
<name>A0ABZ2ILN9_9BACT</name>
<keyword evidence="3" id="KW-1185">Reference proteome</keyword>
<dbReference type="Pfam" id="PF00027">
    <property type="entry name" value="cNMP_binding"/>
    <property type="match status" value="1"/>
</dbReference>
<evidence type="ECO:0000313" key="3">
    <source>
        <dbReference type="Proteomes" id="UP001320603"/>
    </source>
</evidence>
<protein>
    <submittedName>
        <fullName evidence="2">Crp/Fnr family transcriptional regulator</fullName>
    </submittedName>
</protein>
<dbReference type="PROSITE" id="PS50042">
    <property type="entry name" value="CNMP_BINDING_3"/>
    <property type="match status" value="1"/>
</dbReference>
<dbReference type="CDD" id="cd00038">
    <property type="entry name" value="CAP_ED"/>
    <property type="match status" value="1"/>
</dbReference>
<organism evidence="2 3">
    <name type="scientific">Parabacteroides absconsus</name>
    <dbReference type="NCBI Taxonomy" id="2951805"/>
    <lineage>
        <taxon>Bacteria</taxon>
        <taxon>Pseudomonadati</taxon>
        <taxon>Bacteroidota</taxon>
        <taxon>Bacteroidia</taxon>
        <taxon>Bacteroidales</taxon>
        <taxon>Tannerellaceae</taxon>
        <taxon>Parabacteroides</taxon>
    </lineage>
</organism>
<accession>A0ABZ2ILN9</accession>
<dbReference type="Gene3D" id="2.60.120.10">
    <property type="entry name" value="Jelly Rolls"/>
    <property type="match status" value="1"/>
</dbReference>
<evidence type="ECO:0000259" key="1">
    <source>
        <dbReference type="PROSITE" id="PS50042"/>
    </source>
</evidence>
<evidence type="ECO:0000313" key="2">
    <source>
        <dbReference type="EMBL" id="WWV66308.1"/>
    </source>
</evidence>